<dbReference type="Pfam" id="PF02518">
    <property type="entry name" value="HATPase_c"/>
    <property type="match status" value="1"/>
</dbReference>
<protein>
    <submittedName>
        <fullName evidence="2">ATP-binding protein</fullName>
    </submittedName>
</protein>
<evidence type="ECO:0000313" key="3">
    <source>
        <dbReference type="Proteomes" id="UP000601768"/>
    </source>
</evidence>
<evidence type="ECO:0000259" key="1">
    <source>
        <dbReference type="Pfam" id="PF02518"/>
    </source>
</evidence>
<name>A0A8J6M012_9ALTE</name>
<dbReference type="InterPro" id="IPR003594">
    <property type="entry name" value="HATPase_dom"/>
</dbReference>
<evidence type="ECO:0000313" key="2">
    <source>
        <dbReference type="EMBL" id="MBC3764572.1"/>
    </source>
</evidence>
<dbReference type="EMBL" id="JACNEP010000001">
    <property type="protein sequence ID" value="MBC3764572.1"/>
    <property type="molecule type" value="Genomic_DNA"/>
</dbReference>
<reference evidence="2" key="1">
    <citation type="journal article" date="2018" name="Int. J. Syst. Evol. Microbiol.">
        <title>Neptunicella marina gen. nov., sp. nov., isolated from surface seawater.</title>
        <authorList>
            <person name="Liu X."/>
            <person name="Lai Q."/>
            <person name="Du Y."/>
            <person name="Zhang X."/>
            <person name="Liu Z."/>
            <person name="Sun F."/>
            <person name="Shao Z."/>
        </authorList>
    </citation>
    <scope>NUCLEOTIDE SEQUENCE</scope>
    <source>
        <strain evidence="2">S27-2</strain>
    </source>
</reference>
<feature type="domain" description="Histidine kinase/HSP90-like ATPase" evidence="1">
    <location>
        <begin position="23"/>
        <end position="112"/>
    </location>
</feature>
<dbReference type="AlphaFoldDB" id="A0A8J6M012"/>
<keyword evidence="2" id="KW-0067">ATP-binding</keyword>
<reference evidence="2" key="2">
    <citation type="submission" date="2020-08" db="EMBL/GenBank/DDBJ databases">
        <authorList>
            <person name="Lai Q."/>
        </authorList>
    </citation>
    <scope>NUCLEOTIDE SEQUENCE</scope>
    <source>
        <strain evidence="2">S27-2</strain>
    </source>
</reference>
<gene>
    <name evidence="2" type="ORF">H8B19_01695</name>
</gene>
<keyword evidence="3" id="KW-1185">Reference proteome</keyword>
<proteinExistence type="predicted"/>
<sequence length="669" mass="76619">MSNLNIKRAVDNIRSGTSVYTPITEVVVNAIQAIEETENSDGLVEIRADRVRQANLDDSAPEINGFTVIDNGVGFTDEHRESFDTLYTAHKIQEGGKGFGRFTCLKYYEDVNYISTYHKDGSFYNRSFSMGKEKEIIVDEGVTPSHENSTGTTVKLSNPIKNFPEKSLPQIARRLVEKLLPYFISDKGCPKVVLAEQDGSDAIVLNEYLGSGIDALIVEVKKANGEFLVESNSLEPGNEFFVQTFKIYSPATSRSRISLVAHRREVTATSLHQYIPEFSEEFFDNAASGERDKDRNFIVVSYVTGSYLDKNVSLERGGFDFPKEKPDMVHYIAQRQIEEKAAIYSQKAVDSDVEDRKSRKISRIEDYVRDNAPWHRQALTKLDYSSIPHNPSPSQIDSVLHQQEYREEARVKGEVRKLLADDNVESLKEKAGEIARQVSDRSKNELAHYISLRKSVLDIFEKSLERGPDGKYSAEDVVHDIIFPVKKDSDQTPFRDHNLWIIDERLNFTEYLSSDKELNGPNSDRPDILAYDKRIGFRGGNEASNPVTIFEFKKPQRDDFVNPSSKEDPVEQIIRYVNQIRKGKYKTPKGRKMQIEQNTPFYGYVICELNQKVEDWLEEIKDFKPLPDRLGYFKHHGSANLYIEVWSWDKALNDARMRNRVFFEKLGIS</sequence>
<dbReference type="InterPro" id="IPR036890">
    <property type="entry name" value="HATPase_C_sf"/>
</dbReference>
<dbReference type="RefSeq" id="WP_186505039.1">
    <property type="nucleotide sequence ID" value="NZ_JACNEP010000001.1"/>
</dbReference>
<comment type="caution">
    <text evidence="2">The sequence shown here is derived from an EMBL/GenBank/DDBJ whole genome shotgun (WGS) entry which is preliminary data.</text>
</comment>
<dbReference type="Gene3D" id="3.30.565.10">
    <property type="entry name" value="Histidine kinase-like ATPase, C-terminal domain"/>
    <property type="match status" value="1"/>
</dbReference>
<accession>A0A8J6M012</accession>
<dbReference type="SUPFAM" id="SSF55874">
    <property type="entry name" value="ATPase domain of HSP90 chaperone/DNA topoisomerase II/histidine kinase"/>
    <property type="match status" value="1"/>
</dbReference>
<dbReference type="Proteomes" id="UP000601768">
    <property type="component" value="Unassembled WGS sequence"/>
</dbReference>
<organism evidence="2 3">
    <name type="scientific">Neptunicella marina</name>
    <dbReference type="NCBI Taxonomy" id="2125989"/>
    <lineage>
        <taxon>Bacteria</taxon>
        <taxon>Pseudomonadati</taxon>
        <taxon>Pseudomonadota</taxon>
        <taxon>Gammaproteobacteria</taxon>
        <taxon>Alteromonadales</taxon>
        <taxon>Alteromonadaceae</taxon>
        <taxon>Neptunicella</taxon>
    </lineage>
</organism>
<dbReference type="GO" id="GO:0005524">
    <property type="term" value="F:ATP binding"/>
    <property type="evidence" value="ECO:0007669"/>
    <property type="project" value="UniProtKB-KW"/>
</dbReference>
<keyword evidence="2" id="KW-0547">Nucleotide-binding</keyword>